<sequence>MKKFAKERGSGARSLRPHKAGPRVGAILRGKATERGREGDGTTHDRCGGGMKGDQSSYETPPCIPSPPVRGVGIRSE</sequence>
<feature type="compositionally biased region" description="Basic and acidic residues" evidence="1">
    <location>
        <begin position="31"/>
        <end position="47"/>
    </location>
</feature>
<feature type="region of interest" description="Disordered" evidence="1">
    <location>
        <begin position="1"/>
        <end position="77"/>
    </location>
</feature>
<dbReference type="EMBL" id="LHXN01000001">
    <property type="protein sequence ID" value="KXA93635.1"/>
    <property type="molecule type" value="Genomic_DNA"/>
</dbReference>
<comment type="caution">
    <text evidence="2">The sequence shown here is derived from an EMBL/GenBank/DDBJ whole genome shotgun (WGS) entry which is preliminary data.</text>
</comment>
<evidence type="ECO:0000313" key="2">
    <source>
        <dbReference type="EMBL" id="KXA93635.1"/>
    </source>
</evidence>
<feature type="compositionally biased region" description="Basic and acidic residues" evidence="1">
    <location>
        <begin position="1"/>
        <end position="10"/>
    </location>
</feature>
<gene>
    <name evidence="2" type="ORF">AKJ64_00215</name>
</gene>
<evidence type="ECO:0000256" key="1">
    <source>
        <dbReference type="SAM" id="MobiDB-lite"/>
    </source>
</evidence>
<evidence type="ECO:0000313" key="3">
    <source>
        <dbReference type="Proteomes" id="UP000070373"/>
    </source>
</evidence>
<accession>A0A133UHG6</accession>
<keyword evidence="3" id="KW-1185">Reference proteome</keyword>
<reference evidence="2 3" key="1">
    <citation type="journal article" date="2016" name="Sci. Rep.">
        <title>Metabolic traits of an uncultured archaeal lineage -MSBL1- from brine pools of the Red Sea.</title>
        <authorList>
            <person name="Mwirichia R."/>
            <person name="Alam I."/>
            <person name="Rashid M."/>
            <person name="Vinu M."/>
            <person name="Ba-Alawi W."/>
            <person name="Anthony Kamau A."/>
            <person name="Kamanda Ngugi D."/>
            <person name="Goker M."/>
            <person name="Klenk H.P."/>
            <person name="Bajic V."/>
            <person name="Stingl U."/>
        </authorList>
    </citation>
    <scope>NUCLEOTIDE SEQUENCE [LARGE SCALE GENOMIC DNA]</scope>
    <source>
        <strain evidence="2">SCGC-AAA259E17</strain>
    </source>
</reference>
<protein>
    <submittedName>
        <fullName evidence="2">Uncharacterized protein</fullName>
    </submittedName>
</protein>
<organism evidence="2 3">
    <name type="scientific">candidate division MSBL1 archaeon SCGC-AAA259E17</name>
    <dbReference type="NCBI Taxonomy" id="1698263"/>
    <lineage>
        <taxon>Archaea</taxon>
        <taxon>Methanobacteriati</taxon>
        <taxon>Methanobacteriota</taxon>
        <taxon>candidate division MSBL1</taxon>
    </lineage>
</organism>
<dbReference type="Proteomes" id="UP000070373">
    <property type="component" value="Unassembled WGS sequence"/>
</dbReference>
<dbReference type="AlphaFoldDB" id="A0A133UHG6"/>
<proteinExistence type="predicted"/>
<name>A0A133UHG6_9EURY</name>